<protein>
    <submittedName>
        <fullName evidence="1">Uncharacterized protein</fullName>
    </submittedName>
</protein>
<reference evidence="1 2" key="1">
    <citation type="journal article" date="2020" name="Microorganisms">
        <title>Osmotic Adaptation and Compatible Solute Biosynthesis of Phototrophic Bacteria as Revealed from Genome Analyses.</title>
        <authorList>
            <person name="Imhoff J.F."/>
            <person name="Rahn T."/>
            <person name="Kunzel S."/>
            <person name="Keller A."/>
            <person name="Neulinger S.C."/>
        </authorList>
    </citation>
    <scope>NUCLEOTIDE SEQUENCE [LARGE SCALE GENOMIC DNA]</scope>
    <source>
        <strain evidence="1 2">DSM 9895</strain>
    </source>
</reference>
<comment type="caution">
    <text evidence="1">The sequence shown here is derived from an EMBL/GenBank/DDBJ whole genome shotgun (WGS) entry which is preliminary data.</text>
</comment>
<keyword evidence="2" id="KW-1185">Reference proteome</keyword>
<gene>
    <name evidence="1" type="ORF">CKO28_16450</name>
</gene>
<evidence type="ECO:0000313" key="1">
    <source>
        <dbReference type="EMBL" id="MBK1669631.1"/>
    </source>
</evidence>
<dbReference type="RefSeq" id="WP_200341968.1">
    <property type="nucleotide sequence ID" value="NZ_NRRL01000055.1"/>
</dbReference>
<organism evidence="1 2">
    <name type="scientific">Rhodovibrio sodomensis</name>
    <dbReference type="NCBI Taxonomy" id="1088"/>
    <lineage>
        <taxon>Bacteria</taxon>
        <taxon>Pseudomonadati</taxon>
        <taxon>Pseudomonadota</taxon>
        <taxon>Alphaproteobacteria</taxon>
        <taxon>Rhodospirillales</taxon>
        <taxon>Rhodovibrionaceae</taxon>
        <taxon>Rhodovibrio</taxon>
    </lineage>
</organism>
<evidence type="ECO:0000313" key="2">
    <source>
        <dbReference type="Proteomes" id="UP001296873"/>
    </source>
</evidence>
<proteinExistence type="predicted"/>
<dbReference type="EMBL" id="NRRL01000055">
    <property type="protein sequence ID" value="MBK1669631.1"/>
    <property type="molecule type" value="Genomic_DNA"/>
</dbReference>
<name>A0ABS1DGN1_9PROT</name>
<dbReference type="Proteomes" id="UP001296873">
    <property type="component" value="Unassembled WGS sequence"/>
</dbReference>
<accession>A0ABS1DGN1</accession>
<sequence length="159" mass="16424">MQTNTCPYLVARARVDRLEAAEADASAAGRRRDAAAFDASLSSAHELADAAIPATLESARLKLDRARDLVADWASEDASAADWDADLGEGGTRALVAQHRTAYDALTSAARAWDAGESFVADLRAAAGALKGDAVAYPAAVIQTVLAGAVAASWLQRAA</sequence>